<evidence type="ECO:0000256" key="2">
    <source>
        <dbReference type="ARBA" id="ARBA00022980"/>
    </source>
</evidence>
<reference evidence="4" key="1">
    <citation type="journal article" date="2014" name="Front. Microbiol.">
        <title>High frequency of phylogenetically diverse reductive dehalogenase-homologous genes in deep subseafloor sedimentary metagenomes.</title>
        <authorList>
            <person name="Kawai M."/>
            <person name="Futagami T."/>
            <person name="Toyoda A."/>
            <person name="Takaki Y."/>
            <person name="Nishi S."/>
            <person name="Hori S."/>
            <person name="Arai W."/>
            <person name="Tsubouchi T."/>
            <person name="Morono Y."/>
            <person name="Uchiyama I."/>
            <person name="Ito T."/>
            <person name="Fujiyama A."/>
            <person name="Inagaki F."/>
            <person name="Takami H."/>
        </authorList>
    </citation>
    <scope>NUCLEOTIDE SEQUENCE</scope>
    <source>
        <strain evidence="4">Expedition CK06-06</strain>
    </source>
</reference>
<dbReference type="Pfam" id="PF01084">
    <property type="entry name" value="Ribosomal_S18"/>
    <property type="match status" value="1"/>
</dbReference>
<keyword evidence="3" id="KW-0687">Ribonucleoprotein</keyword>
<dbReference type="PRINTS" id="PR00974">
    <property type="entry name" value="RIBOSOMALS18"/>
</dbReference>
<name>X0Z942_9ZZZZ</name>
<comment type="similarity">
    <text evidence="1">Belongs to the bacterial ribosomal protein bS18 family.</text>
</comment>
<dbReference type="PANTHER" id="PTHR13479">
    <property type="entry name" value="30S RIBOSOMAL PROTEIN S18"/>
    <property type="match status" value="1"/>
</dbReference>
<evidence type="ECO:0000256" key="3">
    <source>
        <dbReference type="ARBA" id="ARBA00023274"/>
    </source>
</evidence>
<dbReference type="EMBL" id="BARS01059409">
    <property type="protein sequence ID" value="GAG44981.1"/>
    <property type="molecule type" value="Genomic_DNA"/>
</dbReference>
<dbReference type="AlphaFoldDB" id="X0Z942"/>
<feature type="non-terminal residue" evidence="4">
    <location>
        <position position="1"/>
    </location>
</feature>
<dbReference type="PANTHER" id="PTHR13479:SF40">
    <property type="entry name" value="SMALL RIBOSOMAL SUBUNIT PROTEIN BS18M"/>
    <property type="match status" value="1"/>
</dbReference>
<feature type="non-terminal residue" evidence="4">
    <location>
        <position position="48"/>
    </location>
</feature>
<dbReference type="GO" id="GO:0006412">
    <property type="term" value="P:translation"/>
    <property type="evidence" value="ECO:0007669"/>
    <property type="project" value="InterPro"/>
</dbReference>
<dbReference type="InterPro" id="IPR001648">
    <property type="entry name" value="Ribosomal_bS18"/>
</dbReference>
<dbReference type="GO" id="GO:0070181">
    <property type="term" value="F:small ribosomal subunit rRNA binding"/>
    <property type="evidence" value="ECO:0007669"/>
    <property type="project" value="TreeGrafter"/>
</dbReference>
<dbReference type="GO" id="GO:0022627">
    <property type="term" value="C:cytosolic small ribosomal subunit"/>
    <property type="evidence" value="ECO:0007669"/>
    <property type="project" value="TreeGrafter"/>
</dbReference>
<organism evidence="4">
    <name type="scientific">marine sediment metagenome</name>
    <dbReference type="NCBI Taxonomy" id="412755"/>
    <lineage>
        <taxon>unclassified sequences</taxon>
        <taxon>metagenomes</taxon>
        <taxon>ecological metagenomes</taxon>
    </lineage>
</organism>
<proteinExistence type="inferred from homology"/>
<dbReference type="Gene3D" id="4.10.640.10">
    <property type="entry name" value="Ribosomal protein S18"/>
    <property type="match status" value="1"/>
</dbReference>
<evidence type="ECO:0008006" key="5">
    <source>
        <dbReference type="Google" id="ProtNLM"/>
    </source>
</evidence>
<evidence type="ECO:0000313" key="4">
    <source>
        <dbReference type="EMBL" id="GAG44981.1"/>
    </source>
</evidence>
<dbReference type="NCBIfam" id="TIGR00165">
    <property type="entry name" value="S18"/>
    <property type="match status" value="1"/>
</dbReference>
<dbReference type="InterPro" id="IPR036870">
    <property type="entry name" value="Ribosomal_bS18_sf"/>
</dbReference>
<protein>
    <recommendedName>
        <fullName evidence="5">30S ribosomal protein S18</fullName>
    </recommendedName>
</protein>
<keyword evidence="2" id="KW-0689">Ribosomal protein</keyword>
<sequence length="48" mass="5664">DVSLLRQYLNDRGLIRSRRRTSTCAKHQRMLARAIKRARHLALLPYTS</sequence>
<gene>
    <name evidence="4" type="ORF">S01H1_86066</name>
</gene>
<dbReference type="GO" id="GO:0003735">
    <property type="term" value="F:structural constituent of ribosome"/>
    <property type="evidence" value="ECO:0007669"/>
    <property type="project" value="InterPro"/>
</dbReference>
<dbReference type="SUPFAM" id="SSF46911">
    <property type="entry name" value="Ribosomal protein S18"/>
    <property type="match status" value="1"/>
</dbReference>
<evidence type="ECO:0000256" key="1">
    <source>
        <dbReference type="ARBA" id="ARBA00005589"/>
    </source>
</evidence>
<comment type="caution">
    <text evidence="4">The sequence shown here is derived from an EMBL/GenBank/DDBJ whole genome shotgun (WGS) entry which is preliminary data.</text>
</comment>
<accession>X0Z942</accession>